<dbReference type="Pfam" id="PF02678">
    <property type="entry name" value="Pirin"/>
    <property type="match status" value="1"/>
</dbReference>
<evidence type="ECO:0000259" key="4">
    <source>
        <dbReference type="Pfam" id="PF17954"/>
    </source>
</evidence>
<dbReference type="InterPro" id="IPR011051">
    <property type="entry name" value="RmlC_Cupin_sf"/>
</dbReference>
<reference evidence="5 6" key="1">
    <citation type="submission" date="2020-10" db="EMBL/GenBank/DDBJ databases">
        <title>complete genome sequencing of Lysobacter sp. H21R20.</title>
        <authorList>
            <person name="Bae J.-W."/>
            <person name="Lee S.-Y."/>
        </authorList>
    </citation>
    <scope>NUCLEOTIDE SEQUENCE [LARGE SCALE GENOMIC DNA]</scope>
    <source>
        <strain evidence="5 6">H21R20</strain>
    </source>
</reference>
<dbReference type="PIRSF" id="PIRSF006232">
    <property type="entry name" value="Pirin"/>
    <property type="match status" value="1"/>
</dbReference>
<dbReference type="InterPro" id="IPR003829">
    <property type="entry name" value="Pirin_N_dom"/>
</dbReference>
<keyword evidence="6" id="KW-1185">Reference proteome</keyword>
<proteinExistence type="inferred from homology"/>
<dbReference type="Gene3D" id="2.60.120.10">
    <property type="entry name" value="Jelly Rolls"/>
    <property type="match status" value="2"/>
</dbReference>
<evidence type="ECO:0000259" key="3">
    <source>
        <dbReference type="Pfam" id="PF02678"/>
    </source>
</evidence>
<feature type="domain" description="Pirin N-terminal" evidence="3">
    <location>
        <begin position="17"/>
        <end position="121"/>
    </location>
</feature>
<dbReference type="AlphaFoldDB" id="A0A7S6UGG4"/>
<dbReference type="PANTHER" id="PTHR43212:SF3">
    <property type="entry name" value="QUERCETIN 2,3-DIOXYGENASE"/>
    <property type="match status" value="1"/>
</dbReference>
<evidence type="ECO:0000313" key="5">
    <source>
        <dbReference type="EMBL" id="QOW19853.1"/>
    </source>
</evidence>
<dbReference type="PANTHER" id="PTHR43212">
    <property type="entry name" value="QUERCETIN 2,3-DIOXYGENASE"/>
    <property type="match status" value="1"/>
</dbReference>
<dbReference type="RefSeq" id="WP_193985764.1">
    <property type="nucleotide sequence ID" value="NZ_CP063656.1"/>
</dbReference>
<dbReference type="InterPro" id="IPR041602">
    <property type="entry name" value="Quercetinase_C"/>
</dbReference>
<dbReference type="Pfam" id="PF17954">
    <property type="entry name" value="Pirin_C_2"/>
    <property type="match status" value="1"/>
</dbReference>
<dbReference type="EMBL" id="CP063656">
    <property type="protein sequence ID" value="QOW19853.1"/>
    <property type="molecule type" value="Genomic_DNA"/>
</dbReference>
<gene>
    <name evidence="5" type="ORF">INQ41_01930</name>
</gene>
<dbReference type="InterPro" id="IPR014710">
    <property type="entry name" value="RmlC-like_jellyroll"/>
</dbReference>
<dbReference type="InterPro" id="IPR012093">
    <property type="entry name" value="Pirin"/>
</dbReference>
<protein>
    <submittedName>
        <fullName evidence="5">Pirin family protein</fullName>
    </submittedName>
</protein>
<evidence type="ECO:0000313" key="6">
    <source>
        <dbReference type="Proteomes" id="UP000594059"/>
    </source>
</evidence>
<evidence type="ECO:0000256" key="2">
    <source>
        <dbReference type="RuleBase" id="RU003457"/>
    </source>
</evidence>
<feature type="domain" description="Quercetin 2,3-dioxygenase C-terminal cupin" evidence="4">
    <location>
        <begin position="145"/>
        <end position="233"/>
    </location>
</feature>
<name>A0A7S6UGG4_9GAMM</name>
<sequence>MIVERRAASRADGSSAADGLERWQSFSGGAHYDPQWMGFGALRVLNEDRLAPGAGFAPCRRANMEVLTWVLSGALAHRDDSGAERVIQAGGLLWLGTGHGMRYRHCNASDAEPVHFLQAWLQPDRVNAEPASAVRAPTPGDGWQLLASPDGRDGSAAIRQDARVYRSELAPGTSAIRTLDPARRYWLHVATGAVRVDGRDLSAGDGLGFSVESGQLELAGAGAAPAALLWFELPA</sequence>
<dbReference type="Proteomes" id="UP000594059">
    <property type="component" value="Chromosome"/>
</dbReference>
<comment type="similarity">
    <text evidence="1 2">Belongs to the pirin family.</text>
</comment>
<dbReference type="KEGG" id="lcic:INQ41_01930"/>
<organism evidence="5 6">
    <name type="scientific">Novilysobacter ciconiae</name>
    <dbReference type="NCBI Taxonomy" id="2781022"/>
    <lineage>
        <taxon>Bacteria</taxon>
        <taxon>Pseudomonadati</taxon>
        <taxon>Pseudomonadota</taxon>
        <taxon>Gammaproteobacteria</taxon>
        <taxon>Lysobacterales</taxon>
        <taxon>Lysobacteraceae</taxon>
        <taxon>Novilysobacter</taxon>
    </lineage>
</organism>
<evidence type="ECO:0000256" key="1">
    <source>
        <dbReference type="ARBA" id="ARBA00008416"/>
    </source>
</evidence>
<accession>A0A7S6UGG4</accession>
<dbReference type="SUPFAM" id="SSF51182">
    <property type="entry name" value="RmlC-like cupins"/>
    <property type="match status" value="1"/>
</dbReference>